<gene>
    <name evidence="12" type="ORF">EOT05_03495</name>
</gene>
<dbReference type="Proteomes" id="UP000289257">
    <property type="component" value="Unassembled WGS sequence"/>
</dbReference>
<dbReference type="InterPro" id="IPR014721">
    <property type="entry name" value="Ribsml_uS5_D2-typ_fold_subgr"/>
</dbReference>
<dbReference type="PROSITE" id="PS50881">
    <property type="entry name" value="S5_DSRBD"/>
    <property type="match status" value="1"/>
</dbReference>
<reference evidence="12" key="1">
    <citation type="submission" date="2019-01" db="EMBL/GenBank/DDBJ databases">
        <title>Genomic signatures and co-occurrence patterns of the ultra-small Saccharimodia (Patescibacteria phylum) suggest a symbiotic lifestyle.</title>
        <authorList>
            <person name="Lemos L."/>
            <person name="Medeiros J."/>
            <person name="Andreote F."/>
            <person name="Fernandes G."/>
            <person name="Varani A."/>
            <person name="Oliveira G."/>
            <person name="Pylro V."/>
        </authorList>
    </citation>
    <scope>NUCLEOTIDE SEQUENCE [LARGE SCALE GENOMIC DNA]</scope>
    <source>
        <strain evidence="12">AMD02</strain>
    </source>
</reference>
<dbReference type="InterPro" id="IPR005712">
    <property type="entry name" value="Ribosomal_uS5_bac-type"/>
</dbReference>
<proteinExistence type="inferred from homology"/>
<name>A0A4Q0AI23_9BACT</name>
<dbReference type="SUPFAM" id="SSF54211">
    <property type="entry name" value="Ribosomal protein S5 domain 2-like"/>
    <property type="match status" value="1"/>
</dbReference>
<dbReference type="Pfam" id="PF00333">
    <property type="entry name" value="Ribosomal_S5"/>
    <property type="match status" value="1"/>
</dbReference>
<dbReference type="InterPro" id="IPR013810">
    <property type="entry name" value="Ribosomal_uS5_N"/>
</dbReference>
<dbReference type="GO" id="GO:0015935">
    <property type="term" value="C:small ribosomal subunit"/>
    <property type="evidence" value="ECO:0007669"/>
    <property type="project" value="InterPro"/>
</dbReference>
<organism evidence="12 13">
    <name type="scientific">Candidatus Microsaccharimonas sossegonensis</name>
    <dbReference type="NCBI Taxonomy" id="2506948"/>
    <lineage>
        <taxon>Bacteria</taxon>
        <taxon>Candidatus Saccharimonadota</taxon>
        <taxon>Candidatus Saccharimonadia</taxon>
        <taxon>Candidatus Saccharimonadales</taxon>
        <taxon>Candidatus Saccharimonadaceae</taxon>
        <taxon>Candidatus Microsaccharimonas</taxon>
    </lineage>
</organism>
<dbReference type="GO" id="GO:0006412">
    <property type="term" value="P:translation"/>
    <property type="evidence" value="ECO:0007669"/>
    <property type="project" value="InterPro"/>
</dbReference>
<comment type="caution">
    <text evidence="12">The sequence shown here is derived from an EMBL/GenBank/DDBJ whole genome shotgun (WGS) entry which is preliminary data.</text>
</comment>
<dbReference type="InterPro" id="IPR005324">
    <property type="entry name" value="Ribosomal_uS5_C"/>
</dbReference>
<evidence type="ECO:0000259" key="11">
    <source>
        <dbReference type="PROSITE" id="PS50881"/>
    </source>
</evidence>
<evidence type="ECO:0000256" key="4">
    <source>
        <dbReference type="ARBA" id="ARBA00022980"/>
    </source>
</evidence>
<dbReference type="InterPro" id="IPR020568">
    <property type="entry name" value="Ribosomal_Su5_D2-typ_SF"/>
</dbReference>
<dbReference type="GO" id="GO:0005737">
    <property type="term" value="C:cytoplasm"/>
    <property type="evidence" value="ECO:0007669"/>
    <property type="project" value="UniProtKB-ARBA"/>
</dbReference>
<dbReference type="GO" id="GO:0019843">
    <property type="term" value="F:rRNA binding"/>
    <property type="evidence" value="ECO:0007669"/>
    <property type="project" value="UniProtKB-KW"/>
</dbReference>
<dbReference type="PANTHER" id="PTHR48277">
    <property type="entry name" value="MITOCHONDRIAL RIBOSOMAL PROTEIN S5"/>
    <property type="match status" value="1"/>
</dbReference>
<dbReference type="SUPFAM" id="SSF54768">
    <property type="entry name" value="dsRNA-binding domain-like"/>
    <property type="match status" value="1"/>
</dbReference>
<dbReference type="FunFam" id="3.30.230.10:FF:000002">
    <property type="entry name" value="30S ribosomal protein S5"/>
    <property type="match status" value="1"/>
</dbReference>
<dbReference type="GO" id="GO:0003735">
    <property type="term" value="F:structural constituent of ribosome"/>
    <property type="evidence" value="ECO:0007669"/>
    <property type="project" value="UniProtKB-UniRule"/>
</dbReference>
<keyword evidence="5 8" id="KW-0687">Ribonucleoprotein</keyword>
<evidence type="ECO:0000256" key="1">
    <source>
        <dbReference type="ARBA" id="ARBA00008945"/>
    </source>
</evidence>
<dbReference type="NCBIfam" id="TIGR01021">
    <property type="entry name" value="rpsE_bact"/>
    <property type="match status" value="1"/>
</dbReference>
<evidence type="ECO:0000256" key="7">
    <source>
        <dbReference type="ARBA" id="ARBA00035519"/>
    </source>
</evidence>
<keyword evidence="4 8" id="KW-0689">Ribosomal protein</keyword>
<evidence type="ECO:0000313" key="13">
    <source>
        <dbReference type="Proteomes" id="UP000289257"/>
    </source>
</evidence>
<keyword evidence="13" id="KW-1185">Reference proteome</keyword>
<dbReference type="InterPro" id="IPR000851">
    <property type="entry name" value="Ribosomal_uS5"/>
</dbReference>
<comment type="similarity">
    <text evidence="1 9">Belongs to the universal ribosomal protein uS5 family.</text>
</comment>
<evidence type="ECO:0000256" key="6">
    <source>
        <dbReference type="ARBA" id="ARBA00035255"/>
    </source>
</evidence>
<evidence type="ECO:0000256" key="9">
    <source>
        <dbReference type="RuleBase" id="RU003823"/>
    </source>
</evidence>
<feature type="compositionally biased region" description="Basic and acidic residues" evidence="10">
    <location>
        <begin position="25"/>
        <end position="34"/>
    </location>
</feature>
<evidence type="ECO:0000256" key="3">
    <source>
        <dbReference type="ARBA" id="ARBA00022884"/>
    </source>
</evidence>
<protein>
    <recommendedName>
        <fullName evidence="6">Small ribosomal subunit protein uS5</fullName>
    </recommendedName>
    <alternativeName>
        <fullName evidence="7">30S ribosomal protein S5</fullName>
    </alternativeName>
</protein>
<evidence type="ECO:0000256" key="5">
    <source>
        <dbReference type="ARBA" id="ARBA00023274"/>
    </source>
</evidence>
<evidence type="ECO:0000256" key="10">
    <source>
        <dbReference type="SAM" id="MobiDB-lite"/>
    </source>
</evidence>
<dbReference type="PANTHER" id="PTHR48277:SF1">
    <property type="entry name" value="MITOCHONDRIAL RIBOSOMAL PROTEIN S5"/>
    <property type="match status" value="1"/>
</dbReference>
<evidence type="ECO:0000256" key="2">
    <source>
        <dbReference type="ARBA" id="ARBA00022730"/>
    </source>
</evidence>
<dbReference type="EMBL" id="SCKX01000001">
    <property type="protein sequence ID" value="RWZ78784.1"/>
    <property type="molecule type" value="Genomic_DNA"/>
</dbReference>
<accession>A0A4Q0AI23</accession>
<dbReference type="Gene3D" id="3.30.230.10">
    <property type="match status" value="1"/>
</dbReference>
<feature type="region of interest" description="Disordered" evidence="10">
    <location>
        <begin position="1"/>
        <end position="34"/>
    </location>
</feature>
<evidence type="ECO:0000256" key="8">
    <source>
        <dbReference type="PROSITE-ProRule" id="PRU00268"/>
    </source>
</evidence>
<keyword evidence="3" id="KW-0694">RNA-binding</keyword>
<keyword evidence="2" id="KW-0699">rRNA-binding</keyword>
<dbReference type="Gene3D" id="3.30.160.20">
    <property type="match status" value="1"/>
</dbReference>
<dbReference type="AlphaFoldDB" id="A0A4Q0AI23"/>
<feature type="domain" description="S5 DRBM" evidence="11">
    <location>
        <begin position="37"/>
        <end position="100"/>
    </location>
</feature>
<sequence length="207" mass="22009">MADQPNVNVQNSRPQGGGRNNGPRQRRDQVPTEPKQFEELVINIDRVSRVVKGGRRFRFKALVVVGDHKTKIGVGVAKGADVQAAIAKATDVAKKNLIIVPIVHETIPHENEVKFSGARILLKPAAPGTGIIAGGVVRSIIGMTGIRNLLSKSLNSTNKVNIAYATIEALRSLVPRDEWTTTKANAAKGNSFAAKPAAKASVAAEAK</sequence>
<feature type="compositionally biased region" description="Polar residues" evidence="10">
    <location>
        <begin position="1"/>
        <end position="12"/>
    </location>
</feature>
<dbReference type="Pfam" id="PF03719">
    <property type="entry name" value="Ribosomal_S5_C"/>
    <property type="match status" value="1"/>
</dbReference>
<evidence type="ECO:0000313" key="12">
    <source>
        <dbReference type="EMBL" id="RWZ78784.1"/>
    </source>
</evidence>